<evidence type="ECO:0000256" key="4">
    <source>
        <dbReference type="RuleBase" id="RU000499"/>
    </source>
</evidence>
<dbReference type="GO" id="GO:0004601">
    <property type="term" value="F:peroxidase activity"/>
    <property type="evidence" value="ECO:0007669"/>
    <property type="project" value="UniProtKB-KW"/>
</dbReference>
<dbReference type="PANTHER" id="PTHR11592">
    <property type="entry name" value="GLUTATHIONE PEROXIDASE"/>
    <property type="match status" value="1"/>
</dbReference>
<comment type="similarity">
    <text evidence="1 4">Belongs to the glutathione peroxidase family.</text>
</comment>
<evidence type="ECO:0000313" key="5">
    <source>
        <dbReference type="EMBL" id="PXF44852.1"/>
    </source>
</evidence>
<keyword evidence="2 4" id="KW-0575">Peroxidase</keyword>
<protein>
    <recommendedName>
        <fullName evidence="4">Glutathione peroxidase</fullName>
    </recommendedName>
</protein>
<organism evidence="5 6">
    <name type="scientific">Gracilariopsis chorda</name>
    <dbReference type="NCBI Taxonomy" id="448386"/>
    <lineage>
        <taxon>Eukaryota</taxon>
        <taxon>Rhodophyta</taxon>
        <taxon>Florideophyceae</taxon>
        <taxon>Rhodymeniophycidae</taxon>
        <taxon>Gracilariales</taxon>
        <taxon>Gracilariaceae</taxon>
        <taxon>Gracilariopsis</taxon>
    </lineage>
</organism>
<dbReference type="InterPro" id="IPR000889">
    <property type="entry name" value="Glutathione_peroxidase"/>
</dbReference>
<gene>
    <name evidence="5" type="ORF">BWQ96_05342</name>
</gene>
<dbReference type="EMBL" id="NBIV01000079">
    <property type="protein sequence ID" value="PXF44852.1"/>
    <property type="molecule type" value="Genomic_DNA"/>
</dbReference>
<dbReference type="Proteomes" id="UP000247409">
    <property type="component" value="Unassembled WGS sequence"/>
</dbReference>
<dbReference type="OrthoDB" id="446890at2759"/>
<keyword evidence="6" id="KW-1185">Reference proteome</keyword>
<evidence type="ECO:0000313" key="6">
    <source>
        <dbReference type="Proteomes" id="UP000247409"/>
    </source>
</evidence>
<evidence type="ECO:0000256" key="3">
    <source>
        <dbReference type="ARBA" id="ARBA00023002"/>
    </source>
</evidence>
<sequence>MRMRRGFKPNPRIPRTVFDADPIRDIDTEPFDFSTLKGQVVFIVNVASEDNATDEQYQMLSKLMEDYHGSGLEILAFPSNWYGQKETKSFEEIKKFVYKKYNKNIKLFTKTDLEWNQLFALGTRYFPGEIIWNFHGKFLFNRNGVPVGRYDLLTTHEFLDEEIKRQIQGGYDVMPDPKMETKEDEFDLEEFMKNKEAV</sequence>
<dbReference type="PRINTS" id="PR01011">
    <property type="entry name" value="GLUTPROXDASE"/>
</dbReference>
<keyword evidence="3 4" id="KW-0560">Oxidoreductase</keyword>
<dbReference type="PROSITE" id="PS51355">
    <property type="entry name" value="GLUTATHIONE_PEROXID_3"/>
    <property type="match status" value="1"/>
</dbReference>
<dbReference type="AlphaFoldDB" id="A0A2V3IRX6"/>
<dbReference type="STRING" id="448386.A0A2V3IRX6"/>
<dbReference type="Pfam" id="PF00255">
    <property type="entry name" value="GSHPx"/>
    <property type="match status" value="1"/>
</dbReference>
<name>A0A2V3IRX6_9FLOR</name>
<accession>A0A2V3IRX6</accession>
<dbReference type="Gene3D" id="3.40.30.10">
    <property type="entry name" value="Glutaredoxin"/>
    <property type="match status" value="1"/>
</dbReference>
<evidence type="ECO:0000256" key="1">
    <source>
        <dbReference type="ARBA" id="ARBA00006926"/>
    </source>
</evidence>
<comment type="caution">
    <text evidence="5">The sequence shown here is derived from an EMBL/GenBank/DDBJ whole genome shotgun (WGS) entry which is preliminary data.</text>
</comment>
<proteinExistence type="inferred from homology"/>
<evidence type="ECO:0000256" key="2">
    <source>
        <dbReference type="ARBA" id="ARBA00022559"/>
    </source>
</evidence>
<reference evidence="5 6" key="1">
    <citation type="journal article" date="2018" name="Mol. Biol. Evol.">
        <title>Analysis of the draft genome of the red seaweed Gracilariopsis chorda provides insights into genome size evolution in Rhodophyta.</title>
        <authorList>
            <person name="Lee J."/>
            <person name="Yang E.C."/>
            <person name="Graf L."/>
            <person name="Yang J.H."/>
            <person name="Qiu H."/>
            <person name="Zel Zion U."/>
            <person name="Chan C.X."/>
            <person name="Stephens T.G."/>
            <person name="Weber A.P.M."/>
            <person name="Boo G.H."/>
            <person name="Boo S.M."/>
            <person name="Kim K.M."/>
            <person name="Shin Y."/>
            <person name="Jung M."/>
            <person name="Lee S.J."/>
            <person name="Yim H.S."/>
            <person name="Lee J.H."/>
            <person name="Bhattacharya D."/>
            <person name="Yoon H.S."/>
        </authorList>
    </citation>
    <scope>NUCLEOTIDE SEQUENCE [LARGE SCALE GENOMIC DNA]</scope>
    <source>
        <strain evidence="5 6">SKKU-2015</strain>
        <tissue evidence="5">Whole body</tissue>
    </source>
</reference>
<dbReference type="SUPFAM" id="SSF52833">
    <property type="entry name" value="Thioredoxin-like"/>
    <property type="match status" value="1"/>
</dbReference>
<dbReference type="PANTHER" id="PTHR11592:SF78">
    <property type="entry name" value="GLUTATHIONE PEROXIDASE"/>
    <property type="match status" value="1"/>
</dbReference>
<dbReference type="InterPro" id="IPR036249">
    <property type="entry name" value="Thioredoxin-like_sf"/>
</dbReference>
<dbReference type="GO" id="GO:0006979">
    <property type="term" value="P:response to oxidative stress"/>
    <property type="evidence" value="ECO:0007669"/>
    <property type="project" value="InterPro"/>
</dbReference>